<dbReference type="InterPro" id="IPR001119">
    <property type="entry name" value="SLH_dom"/>
</dbReference>
<dbReference type="PROSITE" id="PS51272">
    <property type="entry name" value="SLH"/>
    <property type="match status" value="3"/>
</dbReference>
<dbReference type="Pfam" id="PF00395">
    <property type="entry name" value="SLH"/>
    <property type="match status" value="3"/>
</dbReference>
<evidence type="ECO:0000313" key="4">
    <source>
        <dbReference type="Proteomes" id="UP000220045"/>
    </source>
</evidence>
<gene>
    <name evidence="3" type="ORF">CN684_00540</name>
</gene>
<dbReference type="RefSeq" id="WP_098092508.1">
    <property type="nucleotide sequence ID" value="NZ_NUEL01000003.1"/>
</dbReference>
<dbReference type="PANTHER" id="PTHR43308">
    <property type="entry name" value="OUTER MEMBRANE PROTEIN ALPHA-RELATED"/>
    <property type="match status" value="1"/>
</dbReference>
<feature type="domain" description="SLH" evidence="2">
    <location>
        <begin position="93"/>
        <end position="149"/>
    </location>
</feature>
<comment type="caution">
    <text evidence="3">The sequence shown here is derived from an EMBL/GenBank/DDBJ whole genome shotgun (WGS) entry which is preliminary data.</text>
</comment>
<dbReference type="EMBL" id="NUEL01000003">
    <property type="protein sequence ID" value="PEJ11488.1"/>
    <property type="molecule type" value="Genomic_DNA"/>
</dbReference>
<feature type="domain" description="SLH" evidence="2">
    <location>
        <begin position="29"/>
        <end position="92"/>
    </location>
</feature>
<dbReference type="InterPro" id="IPR051465">
    <property type="entry name" value="Cell_Envelope_Struct_Comp"/>
</dbReference>
<protein>
    <submittedName>
        <fullName evidence="3">S-layer protein</fullName>
    </submittedName>
</protein>
<feature type="domain" description="SLH" evidence="2">
    <location>
        <begin position="150"/>
        <end position="213"/>
    </location>
</feature>
<reference evidence="3 4" key="1">
    <citation type="submission" date="2017-09" db="EMBL/GenBank/DDBJ databases">
        <title>Large-scale bioinformatics analysis of Bacillus genomes uncovers conserved roles of natural products in bacterial physiology.</title>
        <authorList>
            <consortium name="Agbiome Team Llc"/>
            <person name="Bleich R.M."/>
            <person name="Grubbs K.J."/>
            <person name="Santa Maria K.C."/>
            <person name="Allen S.E."/>
            <person name="Farag S."/>
            <person name="Shank E.A."/>
            <person name="Bowers A."/>
        </authorList>
    </citation>
    <scope>NUCLEOTIDE SEQUENCE [LARGE SCALE GENOMIC DNA]</scope>
    <source>
        <strain evidence="3 4">AFS004017</strain>
    </source>
</reference>
<proteinExistence type="predicted"/>
<organism evidence="3 4">
    <name type="scientific">Bacillus wiedmannii</name>
    <dbReference type="NCBI Taxonomy" id="1890302"/>
    <lineage>
        <taxon>Bacteria</taxon>
        <taxon>Bacillati</taxon>
        <taxon>Bacillota</taxon>
        <taxon>Bacilli</taxon>
        <taxon>Bacillales</taxon>
        <taxon>Bacillaceae</taxon>
        <taxon>Bacillus</taxon>
        <taxon>Bacillus cereus group</taxon>
    </lineage>
</organism>
<keyword evidence="1" id="KW-0732">Signal</keyword>
<accession>A0A2C4H5T8</accession>
<evidence type="ECO:0000259" key="2">
    <source>
        <dbReference type="PROSITE" id="PS51272"/>
    </source>
</evidence>
<sequence>MKRKLVKLCSVLSISTLTILGAGHYTAHAEEVFTDVPQNHWSFKAISDLKEKQILSGYGNGIFGFGDDVTREQVAILMYNYLKPENKETYTNPYLDISSLTTHYSKEILSLTNLGVFTGDEHGNFRPKDTLTRAEMASVLTKAFQLKATGVFAFNDIPDGYWAKDAIHAIHSNHIAEGTGNNDYSPYMKVSREQYAQFIFNAMNRNNRSDNNNNLPLIPVEEIGEIGESHVTNGGTLFKG</sequence>
<evidence type="ECO:0000313" key="3">
    <source>
        <dbReference type="EMBL" id="PEJ11488.1"/>
    </source>
</evidence>
<dbReference type="AlphaFoldDB" id="A0A2C4H5T8"/>
<dbReference type="PANTHER" id="PTHR43308:SF1">
    <property type="entry name" value="OUTER MEMBRANE PROTEIN ALPHA"/>
    <property type="match status" value="1"/>
</dbReference>
<name>A0A2C4H5T8_9BACI</name>
<dbReference type="Proteomes" id="UP000220045">
    <property type="component" value="Unassembled WGS sequence"/>
</dbReference>
<evidence type="ECO:0000256" key="1">
    <source>
        <dbReference type="ARBA" id="ARBA00022729"/>
    </source>
</evidence>